<dbReference type="EMBL" id="JAMFTS010000004">
    <property type="protein sequence ID" value="KAJ4765737.1"/>
    <property type="molecule type" value="Genomic_DNA"/>
</dbReference>
<evidence type="ECO:0000313" key="2">
    <source>
        <dbReference type="EMBL" id="KAJ4765737.1"/>
    </source>
</evidence>
<name>A0AAV8DHD6_9POAL</name>
<sequence length="255" mass="28294">MAESFMCTGISKSSQSVQKTPGVLLHRQSWNNRQFVTSASFLLTVCSDYLAFVGKTAQCDSKPAQPVELFNIANSQTRLWLRQHLPAASTPPWLIHIILKAEPSFVSCSGGHTTWFGLNSGDPNLLDCAIVGGPGAYDDFVDHRDNYEQTELTTYESSGPSTYHTNQEGKSSCNSKAIIKASSLINISQNATISWNYRGKTYRYSVIFTNNSPKTVKDLDVGISKLYGHLWGLTKYRYGYMFPAWIQTLPGGKEP</sequence>
<protein>
    <submittedName>
        <fullName evidence="2">Endoglucanase</fullName>
    </submittedName>
</protein>
<reference evidence="2" key="1">
    <citation type="submission" date="2022-08" db="EMBL/GenBank/DDBJ databases">
        <authorList>
            <person name="Marques A."/>
        </authorList>
    </citation>
    <scope>NUCLEOTIDE SEQUENCE</scope>
    <source>
        <strain evidence="2">RhyPub2mFocal</strain>
        <tissue evidence="2">Leaves</tissue>
    </source>
</reference>
<dbReference type="InterPro" id="IPR008928">
    <property type="entry name" value="6-hairpin_glycosidase_sf"/>
</dbReference>
<comment type="caution">
    <text evidence="2">The sequence shown here is derived from an EMBL/GenBank/DDBJ whole genome shotgun (WGS) entry which is preliminary data.</text>
</comment>
<feature type="domain" description="Carbohydrate binding" evidence="1">
    <location>
        <begin position="185"/>
        <end position="254"/>
    </location>
</feature>
<dbReference type="GO" id="GO:0005975">
    <property type="term" value="P:carbohydrate metabolic process"/>
    <property type="evidence" value="ECO:0007669"/>
    <property type="project" value="InterPro"/>
</dbReference>
<dbReference type="Proteomes" id="UP001140206">
    <property type="component" value="Chromosome 4"/>
</dbReference>
<gene>
    <name evidence="2" type="ORF">LUZ62_076112</name>
</gene>
<dbReference type="AlphaFoldDB" id="A0AAV8DHD6"/>
<dbReference type="Gene3D" id="1.50.10.10">
    <property type="match status" value="1"/>
</dbReference>
<dbReference type="InterPro" id="IPR019028">
    <property type="entry name" value="CBM_49"/>
</dbReference>
<dbReference type="InterPro" id="IPR012341">
    <property type="entry name" value="6hp_glycosidase-like_sf"/>
</dbReference>
<dbReference type="SUPFAM" id="SSF48208">
    <property type="entry name" value="Six-hairpin glycosidases"/>
    <property type="match status" value="1"/>
</dbReference>
<dbReference type="GO" id="GO:0030246">
    <property type="term" value="F:carbohydrate binding"/>
    <property type="evidence" value="ECO:0007669"/>
    <property type="project" value="InterPro"/>
</dbReference>
<dbReference type="SMART" id="SM01063">
    <property type="entry name" value="CBM49"/>
    <property type="match status" value="1"/>
</dbReference>
<proteinExistence type="predicted"/>
<evidence type="ECO:0000259" key="1">
    <source>
        <dbReference type="SMART" id="SM01063"/>
    </source>
</evidence>
<keyword evidence="3" id="KW-1185">Reference proteome</keyword>
<evidence type="ECO:0000313" key="3">
    <source>
        <dbReference type="Proteomes" id="UP001140206"/>
    </source>
</evidence>
<dbReference type="PANTHER" id="PTHR22298">
    <property type="entry name" value="ENDO-1,4-BETA-GLUCANASE"/>
    <property type="match status" value="1"/>
</dbReference>
<dbReference type="Pfam" id="PF09478">
    <property type="entry name" value="CBM49"/>
    <property type="match status" value="1"/>
</dbReference>
<organism evidence="2 3">
    <name type="scientific">Rhynchospora pubera</name>
    <dbReference type="NCBI Taxonomy" id="906938"/>
    <lineage>
        <taxon>Eukaryota</taxon>
        <taxon>Viridiplantae</taxon>
        <taxon>Streptophyta</taxon>
        <taxon>Embryophyta</taxon>
        <taxon>Tracheophyta</taxon>
        <taxon>Spermatophyta</taxon>
        <taxon>Magnoliopsida</taxon>
        <taxon>Liliopsida</taxon>
        <taxon>Poales</taxon>
        <taxon>Cyperaceae</taxon>
        <taxon>Cyperoideae</taxon>
        <taxon>Rhynchosporeae</taxon>
        <taxon>Rhynchospora</taxon>
    </lineage>
</organism>
<accession>A0AAV8DHD6</accession>